<proteinExistence type="predicted"/>
<protein>
    <submittedName>
        <fullName evidence="1">Uncharacterized protein</fullName>
    </submittedName>
</protein>
<dbReference type="OrthoDB" id="3634414at2759"/>
<dbReference type="EMBL" id="ML975341">
    <property type="protein sequence ID" value="KAF1832306.1"/>
    <property type="molecule type" value="Genomic_DNA"/>
</dbReference>
<sequence length="117" mass="12072">MRRGYAVYFDVQSHEPGCATIVKSPASTDLVGCGAAIAAFKQPACALLNLENSFMIQSCCGADCDSAGGKMIRGIGEMGAARSVLLDGRGGEAEGEVCWPMMSGDDVAGTYRIIVGS</sequence>
<accession>A0A6A5K8D3</accession>
<reference evidence="1" key="1">
    <citation type="submission" date="2020-01" db="EMBL/GenBank/DDBJ databases">
        <authorList>
            <consortium name="DOE Joint Genome Institute"/>
            <person name="Haridas S."/>
            <person name="Albert R."/>
            <person name="Binder M."/>
            <person name="Bloem J."/>
            <person name="Labutti K."/>
            <person name="Salamov A."/>
            <person name="Andreopoulos B."/>
            <person name="Baker S.E."/>
            <person name="Barry K."/>
            <person name="Bills G."/>
            <person name="Bluhm B.H."/>
            <person name="Cannon C."/>
            <person name="Castanera R."/>
            <person name="Culley D.E."/>
            <person name="Daum C."/>
            <person name="Ezra D."/>
            <person name="Gonzalez J.B."/>
            <person name="Henrissat B."/>
            <person name="Kuo A."/>
            <person name="Liang C."/>
            <person name="Lipzen A."/>
            <person name="Lutzoni F."/>
            <person name="Magnuson J."/>
            <person name="Mondo S."/>
            <person name="Nolan M."/>
            <person name="Ohm R."/>
            <person name="Pangilinan J."/>
            <person name="Park H.-J."/>
            <person name="Ramirez L."/>
            <person name="Alfaro M."/>
            <person name="Sun H."/>
            <person name="Tritt A."/>
            <person name="Yoshinaga Y."/>
            <person name="Zwiers L.-H."/>
            <person name="Turgeon B.G."/>
            <person name="Goodwin S.B."/>
            <person name="Spatafora J.W."/>
            <person name="Crous P.W."/>
            <person name="Grigoriev I.V."/>
        </authorList>
    </citation>
    <scope>NUCLEOTIDE SEQUENCE</scope>
    <source>
        <strain evidence="1">P77</strain>
    </source>
</reference>
<dbReference type="AlphaFoldDB" id="A0A6A5K8D3"/>
<dbReference type="Proteomes" id="UP000800040">
    <property type="component" value="Unassembled WGS sequence"/>
</dbReference>
<name>A0A6A5K8D3_9PLEO</name>
<gene>
    <name evidence="1" type="ORF">BDW02DRAFT_600029</name>
</gene>
<keyword evidence="2" id="KW-1185">Reference proteome</keyword>
<evidence type="ECO:0000313" key="2">
    <source>
        <dbReference type="Proteomes" id="UP000800040"/>
    </source>
</evidence>
<organism evidence="1 2">
    <name type="scientific">Decorospora gaudefroyi</name>
    <dbReference type="NCBI Taxonomy" id="184978"/>
    <lineage>
        <taxon>Eukaryota</taxon>
        <taxon>Fungi</taxon>
        <taxon>Dikarya</taxon>
        <taxon>Ascomycota</taxon>
        <taxon>Pezizomycotina</taxon>
        <taxon>Dothideomycetes</taxon>
        <taxon>Pleosporomycetidae</taxon>
        <taxon>Pleosporales</taxon>
        <taxon>Pleosporineae</taxon>
        <taxon>Pleosporaceae</taxon>
        <taxon>Decorospora</taxon>
    </lineage>
</organism>
<evidence type="ECO:0000313" key="1">
    <source>
        <dbReference type="EMBL" id="KAF1832306.1"/>
    </source>
</evidence>